<dbReference type="Gene3D" id="2.40.420.20">
    <property type="match status" value="1"/>
</dbReference>
<feature type="signal peptide" evidence="3">
    <location>
        <begin position="1"/>
        <end position="31"/>
    </location>
</feature>
<feature type="domain" description="Multidrug resistance protein MdtA-like barrel-sandwich hybrid" evidence="4">
    <location>
        <begin position="80"/>
        <end position="208"/>
    </location>
</feature>
<dbReference type="InterPro" id="IPR006143">
    <property type="entry name" value="RND_pump_MFP"/>
</dbReference>
<dbReference type="GO" id="GO:0015562">
    <property type="term" value="F:efflux transmembrane transporter activity"/>
    <property type="evidence" value="ECO:0007669"/>
    <property type="project" value="TreeGrafter"/>
</dbReference>
<keyword evidence="2" id="KW-0175">Coiled coil</keyword>
<dbReference type="EMBL" id="AZRA01000006">
    <property type="protein sequence ID" value="KDB54169.1"/>
    <property type="molecule type" value="Genomic_DNA"/>
</dbReference>
<comment type="similarity">
    <text evidence="1">Belongs to the membrane fusion protein (MFP) (TC 8.A.1) family.</text>
</comment>
<feature type="chain" id="PRO_5001576085" description="Multidrug resistance protein MdtA-like barrel-sandwich hybrid domain-containing protein" evidence="3">
    <location>
        <begin position="32"/>
        <end position="376"/>
    </location>
</feature>
<comment type="caution">
    <text evidence="5">The sequence shown here is derived from an EMBL/GenBank/DDBJ whole genome shotgun (WGS) entry which is preliminary data.</text>
</comment>
<dbReference type="Gene3D" id="2.40.30.170">
    <property type="match status" value="1"/>
</dbReference>
<gene>
    <name evidence="5" type="ORF">X805_02510</name>
</gene>
<evidence type="ECO:0000259" key="4">
    <source>
        <dbReference type="Pfam" id="PF25917"/>
    </source>
</evidence>
<proteinExistence type="inferred from homology"/>
<accession>A0A059KSG8</accession>
<dbReference type="Gene3D" id="1.10.287.470">
    <property type="entry name" value="Helix hairpin bin"/>
    <property type="match status" value="1"/>
</dbReference>
<keyword evidence="6" id="KW-1185">Reference proteome</keyword>
<dbReference type="RefSeq" id="WP_037477367.1">
    <property type="nucleotide sequence ID" value="NZ_AZRA01000006.1"/>
</dbReference>
<dbReference type="Gene3D" id="2.40.50.100">
    <property type="match status" value="1"/>
</dbReference>
<dbReference type="NCBIfam" id="TIGR01730">
    <property type="entry name" value="RND_mfp"/>
    <property type="match status" value="1"/>
</dbReference>
<protein>
    <recommendedName>
        <fullName evidence="4">Multidrug resistance protein MdtA-like barrel-sandwich hybrid domain-containing protein</fullName>
    </recommendedName>
</protein>
<dbReference type="Proteomes" id="UP000026714">
    <property type="component" value="Unassembled WGS sequence"/>
</dbReference>
<evidence type="ECO:0000256" key="3">
    <source>
        <dbReference type="SAM" id="SignalP"/>
    </source>
</evidence>
<dbReference type="Pfam" id="PF25917">
    <property type="entry name" value="BSH_RND"/>
    <property type="match status" value="1"/>
</dbReference>
<dbReference type="PANTHER" id="PTHR30469:SF15">
    <property type="entry name" value="HLYD FAMILY OF SECRETION PROTEINS"/>
    <property type="match status" value="1"/>
</dbReference>
<dbReference type="STRING" id="34103.SAMN05421778_10758"/>
<evidence type="ECO:0000256" key="1">
    <source>
        <dbReference type="ARBA" id="ARBA00009477"/>
    </source>
</evidence>
<evidence type="ECO:0000313" key="6">
    <source>
        <dbReference type="Proteomes" id="UP000026714"/>
    </source>
</evidence>
<keyword evidence="3" id="KW-0732">Signal</keyword>
<name>A0A059KSG8_9BURK</name>
<dbReference type="PANTHER" id="PTHR30469">
    <property type="entry name" value="MULTIDRUG RESISTANCE PROTEIN MDTA"/>
    <property type="match status" value="1"/>
</dbReference>
<dbReference type="InterPro" id="IPR058625">
    <property type="entry name" value="MdtA-like_BSH"/>
</dbReference>
<evidence type="ECO:0000313" key="5">
    <source>
        <dbReference type="EMBL" id="KDB54169.1"/>
    </source>
</evidence>
<dbReference type="GO" id="GO:1990281">
    <property type="term" value="C:efflux pump complex"/>
    <property type="evidence" value="ECO:0007669"/>
    <property type="project" value="TreeGrafter"/>
</dbReference>
<feature type="coiled-coil region" evidence="2">
    <location>
        <begin position="111"/>
        <end position="138"/>
    </location>
</feature>
<dbReference type="eggNOG" id="COG0845">
    <property type="taxonomic scope" value="Bacteria"/>
</dbReference>
<dbReference type="AlphaFoldDB" id="A0A059KSG8"/>
<reference evidence="5 6" key="1">
    <citation type="journal article" date="2014" name="FEMS Microbiol. Ecol.">
        <title>Sphaerotilus natans encrusted with nanoball-shaped Fe(III) oxide minerals formed by nitrate-reducing mixotrophic Fe(II) oxidation.</title>
        <authorList>
            <person name="Park S."/>
            <person name="Kim D.H."/>
            <person name="Lee J.H."/>
            <person name="Hur H.G."/>
        </authorList>
    </citation>
    <scope>NUCLEOTIDE SEQUENCE [LARGE SCALE GENOMIC DNA]</scope>
    <source>
        <strain evidence="5 6">DSM 6575</strain>
    </source>
</reference>
<dbReference type="SUPFAM" id="SSF111369">
    <property type="entry name" value="HlyD-like secretion proteins"/>
    <property type="match status" value="1"/>
</dbReference>
<sequence>MKRSTVLAAGALALGLLGLAGWKLSSRTASAAAAASASAPLQPTPAALQLQDSDLVTLRRAELVDAVALTGSLKAAVSALVKARSAGELLELGPREGDTVRAGQIVGRIDPADAQLRLRQAEQQIESAQAQLDIAGRTLDNNRALVEQGFISPTALESSAANHRAAQAALQSARAGADLARRALDDTVLKAPIGGQIAQRLAQPGERVALDARILEIIDLDRLELEATVPAAELARTRIGAGAVLQVEGVDAPVRARVLRISPAAQAGTRSVPVHLAIEPAPGLRAGLFARGHIELGRRSTRVLPLSAVRVDQPQPHVIELDTGAGLLRQRPVRTGARGEVDGTASIEILDGLAEGARVLAGRLGPVRDGTPAVLR</sequence>
<evidence type="ECO:0000256" key="2">
    <source>
        <dbReference type="SAM" id="Coils"/>
    </source>
</evidence>
<organism evidence="5 6">
    <name type="scientific">Sphaerotilus natans subsp. natans DSM 6575</name>
    <dbReference type="NCBI Taxonomy" id="1286631"/>
    <lineage>
        <taxon>Bacteria</taxon>
        <taxon>Pseudomonadati</taxon>
        <taxon>Pseudomonadota</taxon>
        <taxon>Betaproteobacteria</taxon>
        <taxon>Burkholderiales</taxon>
        <taxon>Sphaerotilaceae</taxon>
        <taxon>Sphaerotilus</taxon>
    </lineage>
</organism>